<reference evidence="2" key="2">
    <citation type="submission" date="2021-04" db="EMBL/GenBank/DDBJ databases">
        <authorList>
            <person name="Gilroy R."/>
        </authorList>
    </citation>
    <scope>NUCLEOTIDE SEQUENCE</scope>
    <source>
        <strain evidence="2">CHK180-15479</strain>
    </source>
</reference>
<name>A0A9D2MWB8_9FIRM</name>
<accession>A0A9D2MWB8</accession>
<evidence type="ECO:0000313" key="3">
    <source>
        <dbReference type="Proteomes" id="UP000823910"/>
    </source>
</evidence>
<evidence type="ECO:0000313" key="2">
    <source>
        <dbReference type="EMBL" id="HJC04574.1"/>
    </source>
</evidence>
<dbReference type="Proteomes" id="UP000823910">
    <property type="component" value="Unassembled WGS sequence"/>
</dbReference>
<sequence>MKLKRILALSLALILVFLFVLALFLAVAGASANALMAVIFSILFISVVGYAMALMYRVLKRDDKG</sequence>
<protein>
    <submittedName>
        <fullName evidence="2">Uncharacterized protein</fullName>
    </submittedName>
</protein>
<comment type="caution">
    <text evidence="2">The sequence shown here is derived from an EMBL/GenBank/DDBJ whole genome shotgun (WGS) entry which is preliminary data.</text>
</comment>
<proteinExistence type="predicted"/>
<dbReference type="EMBL" id="DWWT01000001">
    <property type="protein sequence ID" value="HJC04574.1"/>
    <property type="molecule type" value="Genomic_DNA"/>
</dbReference>
<gene>
    <name evidence="2" type="ORF">H9704_00165</name>
</gene>
<organism evidence="2 3">
    <name type="scientific">Candidatus Enterocloster excrementipullorum</name>
    <dbReference type="NCBI Taxonomy" id="2838559"/>
    <lineage>
        <taxon>Bacteria</taxon>
        <taxon>Bacillati</taxon>
        <taxon>Bacillota</taxon>
        <taxon>Clostridia</taxon>
        <taxon>Lachnospirales</taxon>
        <taxon>Lachnospiraceae</taxon>
        <taxon>Enterocloster</taxon>
    </lineage>
</organism>
<keyword evidence="1" id="KW-0472">Membrane</keyword>
<keyword evidence="1" id="KW-1133">Transmembrane helix</keyword>
<keyword evidence="1" id="KW-0812">Transmembrane</keyword>
<reference evidence="2" key="1">
    <citation type="journal article" date="2021" name="PeerJ">
        <title>Extensive microbial diversity within the chicken gut microbiome revealed by metagenomics and culture.</title>
        <authorList>
            <person name="Gilroy R."/>
            <person name="Ravi A."/>
            <person name="Getino M."/>
            <person name="Pursley I."/>
            <person name="Horton D.L."/>
            <person name="Alikhan N.F."/>
            <person name="Baker D."/>
            <person name="Gharbi K."/>
            <person name="Hall N."/>
            <person name="Watson M."/>
            <person name="Adriaenssens E.M."/>
            <person name="Foster-Nyarko E."/>
            <person name="Jarju S."/>
            <person name="Secka A."/>
            <person name="Antonio M."/>
            <person name="Oren A."/>
            <person name="Chaudhuri R.R."/>
            <person name="La Ragione R."/>
            <person name="Hildebrand F."/>
            <person name="Pallen M.J."/>
        </authorList>
    </citation>
    <scope>NUCLEOTIDE SEQUENCE</scope>
    <source>
        <strain evidence="2">CHK180-15479</strain>
    </source>
</reference>
<dbReference type="AlphaFoldDB" id="A0A9D2MWB8"/>
<evidence type="ECO:0000256" key="1">
    <source>
        <dbReference type="SAM" id="Phobius"/>
    </source>
</evidence>
<feature type="transmembrane region" description="Helical" evidence="1">
    <location>
        <begin position="38"/>
        <end position="59"/>
    </location>
</feature>